<name>K0TH86_THAOC</name>
<comment type="caution">
    <text evidence="2">The sequence shown here is derived from an EMBL/GenBank/DDBJ whole genome shotgun (WGS) entry which is preliminary data.</text>
</comment>
<evidence type="ECO:0000313" key="3">
    <source>
        <dbReference type="Proteomes" id="UP000266841"/>
    </source>
</evidence>
<reference evidence="2 3" key="1">
    <citation type="journal article" date="2012" name="Genome Biol.">
        <title>Genome and low-iron response of an oceanic diatom adapted to chronic iron limitation.</title>
        <authorList>
            <person name="Lommer M."/>
            <person name="Specht M."/>
            <person name="Roy A.S."/>
            <person name="Kraemer L."/>
            <person name="Andreson R."/>
            <person name="Gutowska M.A."/>
            <person name="Wolf J."/>
            <person name="Bergner S.V."/>
            <person name="Schilhabel M.B."/>
            <person name="Klostermeier U.C."/>
            <person name="Beiko R.G."/>
            <person name="Rosenstiel P."/>
            <person name="Hippler M."/>
            <person name="Laroche J."/>
        </authorList>
    </citation>
    <scope>NUCLEOTIDE SEQUENCE [LARGE SCALE GENOMIC DNA]</scope>
    <source>
        <strain evidence="2 3">CCMP1005</strain>
    </source>
</reference>
<gene>
    <name evidence="2" type="ORF">THAOC_08888</name>
</gene>
<dbReference type="EMBL" id="AGNL01009516">
    <property type="protein sequence ID" value="EJK69817.1"/>
    <property type="molecule type" value="Genomic_DNA"/>
</dbReference>
<organism evidence="2 3">
    <name type="scientific">Thalassiosira oceanica</name>
    <name type="common">Marine diatom</name>
    <dbReference type="NCBI Taxonomy" id="159749"/>
    <lineage>
        <taxon>Eukaryota</taxon>
        <taxon>Sar</taxon>
        <taxon>Stramenopiles</taxon>
        <taxon>Ochrophyta</taxon>
        <taxon>Bacillariophyta</taxon>
        <taxon>Coscinodiscophyceae</taxon>
        <taxon>Thalassiosirophycidae</taxon>
        <taxon>Thalassiosirales</taxon>
        <taxon>Thalassiosiraceae</taxon>
        <taxon>Thalassiosira</taxon>
    </lineage>
</organism>
<dbReference type="Proteomes" id="UP000266841">
    <property type="component" value="Unassembled WGS sequence"/>
</dbReference>
<feature type="region of interest" description="Disordered" evidence="1">
    <location>
        <begin position="1"/>
        <end position="76"/>
    </location>
</feature>
<protein>
    <submittedName>
        <fullName evidence="2">Uncharacterized protein</fullName>
    </submittedName>
</protein>
<dbReference type="AlphaFoldDB" id="K0TH86"/>
<evidence type="ECO:0000256" key="1">
    <source>
        <dbReference type="SAM" id="MobiDB-lite"/>
    </source>
</evidence>
<evidence type="ECO:0000313" key="2">
    <source>
        <dbReference type="EMBL" id="EJK69817.1"/>
    </source>
</evidence>
<feature type="region of interest" description="Disordered" evidence="1">
    <location>
        <begin position="92"/>
        <end position="116"/>
    </location>
</feature>
<accession>K0TH86</accession>
<sequence>MRVHRGLQERQATTGRLRQEKKRESPPTYGPQELRWFRALTTPRDEEEDSRELSSLPAFPRFTHGSSSGRLAGAGGGVRLRGAVERPASLSAASADGGLAQVNEGNADQSRPLRLE</sequence>
<proteinExistence type="predicted"/>
<keyword evidence="3" id="KW-1185">Reference proteome</keyword>